<dbReference type="EMBL" id="JALHLF010000117">
    <property type="protein sequence ID" value="MCJ2184582.1"/>
    <property type="molecule type" value="Genomic_DNA"/>
</dbReference>
<evidence type="ECO:0000256" key="1">
    <source>
        <dbReference type="SAM" id="SignalP"/>
    </source>
</evidence>
<comment type="caution">
    <text evidence="2">The sequence shown here is derived from an EMBL/GenBank/DDBJ whole genome shotgun (WGS) entry which is preliminary data.</text>
</comment>
<keyword evidence="3" id="KW-1185">Reference proteome</keyword>
<dbReference type="InterPro" id="IPR010281">
    <property type="entry name" value="DUF885"/>
</dbReference>
<feature type="chain" id="PRO_5046702178" evidence="1">
    <location>
        <begin position="28"/>
        <end position="582"/>
    </location>
</feature>
<protein>
    <submittedName>
        <fullName evidence="2">DUF885 domain-containing protein</fullName>
    </submittedName>
</protein>
<evidence type="ECO:0000313" key="3">
    <source>
        <dbReference type="Proteomes" id="UP001162881"/>
    </source>
</evidence>
<dbReference type="PANTHER" id="PTHR33361">
    <property type="entry name" value="GLR0591 PROTEIN"/>
    <property type="match status" value="1"/>
</dbReference>
<dbReference type="Pfam" id="PF05960">
    <property type="entry name" value="DUF885"/>
    <property type="match status" value="1"/>
</dbReference>
<dbReference type="RefSeq" id="WP_244023561.1">
    <property type="nucleotide sequence ID" value="NZ_JALHLF010000117.1"/>
</dbReference>
<keyword evidence="1" id="KW-0732">Signal</keyword>
<dbReference type="Proteomes" id="UP001162881">
    <property type="component" value="Unassembled WGS sequence"/>
</dbReference>
<feature type="signal peptide" evidence="1">
    <location>
        <begin position="1"/>
        <end position="27"/>
    </location>
</feature>
<dbReference type="PANTHER" id="PTHR33361:SF15">
    <property type="entry name" value="DUF885 FAMILY LIPOPROTEIN"/>
    <property type="match status" value="1"/>
</dbReference>
<sequence length="582" mass="63336">MKTLKLMAGIASLAVAAGAIAPVTANAATAKTPATTTQAGSHAAWKTFVDATVQHWLALDPAFAVYEGAHQYDGKLPDWSAAGLKAQGDFYRMVIARAGAFSGLSRDDAFERDYLVAVARGKLFWLEDGDQPHTNPSYYIGNGLDPNVYVSRSYAPKAERMKAMIAFFKGIPSAAAQIRANLKTPMPISFVDLGVDAFKGFADYYRGDARAAFADVKDPALQAAFKASSEQAGAAMQALADWLDAQRTSATTDYALGPAKFARMLKETELVDIPLDQLEAVAKADLKRNQDALKSACAAYAPGQSIPDCFAKMSADKPADGPVAEARREIPELAAFVREKDLLTIPGTKMAQVEESPPYNRANSAYMDPPGPLEKGATSVYYISPPDPSWPREKQLGYIPGKADLLFTTVHEVMPGHYLQFLHSNASPSIVGKLWVGYGFAEGWAHYTEQMMWDAGLGDGAPEIHVGELSNALLRDCRFLSAIGLHTGTMTQEQSKALFMTQCYTDEGNAEQQAARGTYDPEYLNYTLNKLMITKLREDWTATRGGRKAWKAFHDEFLSYGGPPVPLVRQAMMHEDAPHAVF</sequence>
<name>A0ABT0BHP3_9SPHN</name>
<reference evidence="2" key="1">
    <citation type="submission" date="2022-03" db="EMBL/GenBank/DDBJ databases">
        <title>Identification of a novel bacterium isolated from mangrove sediments.</title>
        <authorList>
            <person name="Pan X."/>
        </authorList>
    </citation>
    <scope>NUCLEOTIDE SEQUENCE</scope>
    <source>
        <strain evidence="2">B1949</strain>
    </source>
</reference>
<gene>
    <name evidence="2" type="ORF">MTR62_18070</name>
</gene>
<evidence type="ECO:0000313" key="2">
    <source>
        <dbReference type="EMBL" id="MCJ2184582.1"/>
    </source>
</evidence>
<organism evidence="2 3">
    <name type="scientific">Novosphingobium organovorum</name>
    <dbReference type="NCBI Taxonomy" id="2930092"/>
    <lineage>
        <taxon>Bacteria</taxon>
        <taxon>Pseudomonadati</taxon>
        <taxon>Pseudomonadota</taxon>
        <taxon>Alphaproteobacteria</taxon>
        <taxon>Sphingomonadales</taxon>
        <taxon>Sphingomonadaceae</taxon>
        <taxon>Novosphingobium</taxon>
    </lineage>
</organism>
<proteinExistence type="predicted"/>
<accession>A0ABT0BHP3</accession>